<comment type="similarity">
    <text evidence="1">Belongs to the Skp family.</text>
</comment>
<dbReference type="EMBL" id="FMZO01000004">
    <property type="protein sequence ID" value="SDC88580.1"/>
    <property type="molecule type" value="Genomic_DNA"/>
</dbReference>
<reference evidence="6" key="1">
    <citation type="submission" date="2016-10" db="EMBL/GenBank/DDBJ databases">
        <authorList>
            <person name="Varghese N."/>
            <person name="Submissions S."/>
        </authorList>
    </citation>
    <scope>NUCLEOTIDE SEQUENCE [LARGE SCALE GENOMIC DNA]</scope>
    <source>
        <strain evidence="6">DSM 25811 / CCM 8410 / LMG 26954 / E90</strain>
    </source>
</reference>
<evidence type="ECO:0000256" key="3">
    <source>
        <dbReference type="SAM" id="MobiDB-lite"/>
    </source>
</evidence>
<dbReference type="GO" id="GO:0051082">
    <property type="term" value="F:unfolded protein binding"/>
    <property type="evidence" value="ECO:0007669"/>
    <property type="project" value="InterPro"/>
</dbReference>
<dbReference type="Pfam" id="PF03938">
    <property type="entry name" value="OmpH"/>
    <property type="match status" value="1"/>
</dbReference>
<dbReference type="SUPFAM" id="SSF111384">
    <property type="entry name" value="OmpH-like"/>
    <property type="match status" value="1"/>
</dbReference>
<dbReference type="InterPro" id="IPR024930">
    <property type="entry name" value="Skp_dom_sf"/>
</dbReference>
<dbReference type="PANTHER" id="PTHR35089">
    <property type="entry name" value="CHAPERONE PROTEIN SKP"/>
    <property type="match status" value="1"/>
</dbReference>
<dbReference type="SMART" id="SM00935">
    <property type="entry name" value="OmpH"/>
    <property type="match status" value="1"/>
</dbReference>
<organism evidence="5 6">
    <name type="scientific">Niabella drilacis (strain DSM 25811 / CCM 8410 / CCUG 62505 / LMG 26954 / E90)</name>
    <dbReference type="NCBI Taxonomy" id="1285928"/>
    <lineage>
        <taxon>Bacteria</taxon>
        <taxon>Pseudomonadati</taxon>
        <taxon>Bacteroidota</taxon>
        <taxon>Chitinophagia</taxon>
        <taxon>Chitinophagales</taxon>
        <taxon>Chitinophagaceae</taxon>
        <taxon>Niabella</taxon>
    </lineage>
</organism>
<dbReference type="STRING" id="1285928.SAMN04487894_104315"/>
<dbReference type="Gene3D" id="3.30.910.20">
    <property type="entry name" value="Skp domain"/>
    <property type="match status" value="1"/>
</dbReference>
<dbReference type="AlphaFoldDB" id="A0A1G6Q7X6"/>
<feature type="chain" id="PRO_5011528727" evidence="4">
    <location>
        <begin position="24"/>
        <end position="189"/>
    </location>
</feature>
<protein>
    <submittedName>
        <fullName evidence="5">Periplasmic chaperone for outer membrane proteins Skp</fullName>
    </submittedName>
</protein>
<dbReference type="PANTHER" id="PTHR35089:SF1">
    <property type="entry name" value="CHAPERONE PROTEIN SKP"/>
    <property type="match status" value="1"/>
</dbReference>
<evidence type="ECO:0000313" key="5">
    <source>
        <dbReference type="EMBL" id="SDC88580.1"/>
    </source>
</evidence>
<keyword evidence="2 4" id="KW-0732">Signal</keyword>
<feature type="region of interest" description="Disordered" evidence="3">
    <location>
        <begin position="168"/>
        <end position="189"/>
    </location>
</feature>
<evidence type="ECO:0000256" key="4">
    <source>
        <dbReference type="SAM" id="SignalP"/>
    </source>
</evidence>
<evidence type="ECO:0000256" key="2">
    <source>
        <dbReference type="ARBA" id="ARBA00022729"/>
    </source>
</evidence>
<dbReference type="RefSeq" id="WP_090389920.1">
    <property type="nucleotide sequence ID" value="NZ_FMZO01000004.1"/>
</dbReference>
<gene>
    <name evidence="5" type="ORF">SAMN04487894_104315</name>
</gene>
<sequence>MKRIKFLALALGMVIASGSMVSAQKIGTADLDALIANLPEFQGKQQQLQQFYQDSIGGEYEQLYKEFVDKDSAMKKATSPSVKATLEKEVGTLQRTLQGWQDYATQRNQAKQAELFGPLVKKAQDALNAVAKEKGYTYVLQPGAFLVMPPADDLTMAIAEKLGIKPAGAPGAAPAGGAPKPAAKPAAKK</sequence>
<evidence type="ECO:0000256" key="1">
    <source>
        <dbReference type="ARBA" id="ARBA00009091"/>
    </source>
</evidence>
<dbReference type="GO" id="GO:0050821">
    <property type="term" value="P:protein stabilization"/>
    <property type="evidence" value="ECO:0007669"/>
    <property type="project" value="TreeGrafter"/>
</dbReference>
<dbReference type="OrthoDB" id="1524711at2"/>
<dbReference type="GO" id="GO:0005829">
    <property type="term" value="C:cytosol"/>
    <property type="evidence" value="ECO:0007669"/>
    <property type="project" value="TreeGrafter"/>
</dbReference>
<name>A0A1G6Q7X6_NIADE</name>
<accession>A0A1G6Q7X6</accession>
<proteinExistence type="inferred from homology"/>
<keyword evidence="6" id="KW-1185">Reference proteome</keyword>
<dbReference type="InterPro" id="IPR005632">
    <property type="entry name" value="Chaperone_Skp"/>
</dbReference>
<dbReference type="Proteomes" id="UP000198757">
    <property type="component" value="Unassembled WGS sequence"/>
</dbReference>
<evidence type="ECO:0000313" key="6">
    <source>
        <dbReference type="Proteomes" id="UP000198757"/>
    </source>
</evidence>
<feature type="signal peptide" evidence="4">
    <location>
        <begin position="1"/>
        <end position="23"/>
    </location>
</feature>